<evidence type="ECO:0000313" key="2">
    <source>
        <dbReference type="Proteomes" id="UP000248057"/>
    </source>
</evidence>
<comment type="caution">
    <text evidence="1">The sequence shown here is derived from an EMBL/GenBank/DDBJ whole genome shotgun (WGS) entry which is preliminary data.</text>
</comment>
<protein>
    <submittedName>
        <fullName evidence="1">Uncharacterized protein</fullName>
    </submittedName>
</protein>
<keyword evidence="2" id="KW-1185">Reference proteome</keyword>
<accession>A0A2V3YC89</accession>
<organism evidence="1 2">
    <name type="scientific">Hungatella effluvii</name>
    <dbReference type="NCBI Taxonomy" id="1096246"/>
    <lineage>
        <taxon>Bacteria</taxon>
        <taxon>Bacillati</taxon>
        <taxon>Bacillota</taxon>
        <taxon>Clostridia</taxon>
        <taxon>Lachnospirales</taxon>
        <taxon>Lachnospiraceae</taxon>
        <taxon>Hungatella</taxon>
    </lineage>
</organism>
<proteinExistence type="predicted"/>
<name>A0A2V3YC89_9FIRM</name>
<reference evidence="1 2" key="1">
    <citation type="submission" date="2018-05" db="EMBL/GenBank/DDBJ databases">
        <title>Genomic Encyclopedia of Type Strains, Phase IV (KMG-IV): sequencing the most valuable type-strain genomes for metagenomic binning, comparative biology and taxonomic classification.</title>
        <authorList>
            <person name="Goeker M."/>
        </authorList>
    </citation>
    <scope>NUCLEOTIDE SEQUENCE [LARGE SCALE GENOMIC DNA]</scope>
    <source>
        <strain evidence="1 2">DSM 24995</strain>
    </source>
</reference>
<dbReference type="RefSeq" id="WP_110322511.1">
    <property type="nucleotide sequence ID" value="NZ_QJKD01000003.1"/>
</dbReference>
<gene>
    <name evidence="1" type="ORF">DFR60_103515</name>
</gene>
<dbReference type="AlphaFoldDB" id="A0A2V3YC89"/>
<dbReference type="Proteomes" id="UP000248057">
    <property type="component" value="Unassembled WGS sequence"/>
</dbReference>
<dbReference type="EMBL" id="QJKD01000003">
    <property type="protein sequence ID" value="PXX55456.1"/>
    <property type="molecule type" value="Genomic_DNA"/>
</dbReference>
<evidence type="ECO:0000313" key="1">
    <source>
        <dbReference type="EMBL" id="PXX55456.1"/>
    </source>
</evidence>
<dbReference type="GeneID" id="86061016"/>
<sequence>MDINYQEIVDRTAVHALKSNIILDYSEKSIAEVESILGTYYDHLTEYDGKEGADTLWNVAVHYGIYLGETMLRLGMKEKGFAWFVDEGLPILKNQTSAQISPITKAHKRILNGPEDNVKSFCDVAFLFAEGKLPTESVYRAINVQLPSGQIIENVLHRDIDSYVMMVEQGREDFLILESQDGFLQFYGVDNQYVCEVRVNLPDGDFHTYSVIDKAKEQRIRRVQFATPYGQFTPTEREVVPLELLNMVIRAYYEHVKTDDFLEAIPYIDTTEITKRCMGLIQ</sequence>